<name>A0A4Y7IZF8_PAPSO</name>
<evidence type="ECO:0000259" key="6">
    <source>
        <dbReference type="Pfam" id="PF04935"/>
    </source>
</evidence>
<protein>
    <recommendedName>
        <fullName evidence="6">Ribosomal RNA-processing protein 14/surfeit locus protein 6 C-terminal domain-containing protein</fullName>
    </recommendedName>
</protein>
<feature type="compositionally biased region" description="Basic and acidic residues" evidence="4">
    <location>
        <begin position="45"/>
        <end position="65"/>
    </location>
</feature>
<evidence type="ECO:0000256" key="1">
    <source>
        <dbReference type="ARBA" id="ARBA00004123"/>
    </source>
</evidence>
<feature type="signal peptide" evidence="5">
    <location>
        <begin position="1"/>
        <end position="16"/>
    </location>
</feature>
<comment type="similarity">
    <text evidence="2">Belongs to the SURF6 family.</text>
</comment>
<proteinExistence type="inferred from homology"/>
<reference evidence="7 8" key="1">
    <citation type="journal article" date="2018" name="Science">
        <title>The opium poppy genome and morphinan production.</title>
        <authorList>
            <person name="Guo L."/>
            <person name="Winzer T."/>
            <person name="Yang X."/>
            <person name="Li Y."/>
            <person name="Ning Z."/>
            <person name="He Z."/>
            <person name="Teodor R."/>
            <person name="Lu Y."/>
            <person name="Bowser T.A."/>
            <person name="Graham I.A."/>
            <person name="Ye K."/>
        </authorList>
    </citation>
    <scope>NUCLEOTIDE SEQUENCE [LARGE SCALE GENOMIC DNA]</scope>
    <source>
        <strain evidence="8">cv. HN1</strain>
        <tissue evidence="7">Leaves</tissue>
    </source>
</reference>
<sequence length="119" mass="13906">MLLMDLLLVMSRLMKMMENLVHDDPKLINKSIKKQRKQQQKSVQKWKDRDETKNKARAEKQKARNDNIQGRIQAKKAKKIEKREKKLMRPGFEGVGFVCEMMGLYWVAAEVNCAGKNSV</sequence>
<evidence type="ECO:0000256" key="5">
    <source>
        <dbReference type="SAM" id="SignalP"/>
    </source>
</evidence>
<dbReference type="PANTHER" id="PTHR14369">
    <property type="entry name" value="SURFEIT LOCUS PROTEIN 6"/>
    <property type="match status" value="1"/>
</dbReference>
<feature type="chain" id="PRO_5021253588" description="Ribosomal RNA-processing protein 14/surfeit locus protein 6 C-terminal domain-containing protein" evidence="5">
    <location>
        <begin position="17"/>
        <end position="119"/>
    </location>
</feature>
<dbReference type="Gramene" id="RZC54274">
    <property type="protein sequence ID" value="RZC54274"/>
    <property type="gene ID" value="C5167_013138"/>
</dbReference>
<dbReference type="GO" id="GO:0042274">
    <property type="term" value="P:ribosomal small subunit biogenesis"/>
    <property type="evidence" value="ECO:0007669"/>
    <property type="project" value="TreeGrafter"/>
</dbReference>
<dbReference type="InterPro" id="IPR029190">
    <property type="entry name" value="Rrp14/SURF6_C"/>
</dbReference>
<gene>
    <name evidence="7" type="ORF">C5167_013138</name>
</gene>
<evidence type="ECO:0000256" key="2">
    <source>
        <dbReference type="ARBA" id="ARBA00005904"/>
    </source>
</evidence>
<dbReference type="GO" id="GO:0003723">
    <property type="term" value="F:RNA binding"/>
    <property type="evidence" value="ECO:0007669"/>
    <property type="project" value="TreeGrafter"/>
</dbReference>
<feature type="domain" description="Ribosomal RNA-processing protein 14/surfeit locus protein 6 C-terminal" evidence="6">
    <location>
        <begin position="21"/>
        <end position="80"/>
    </location>
</feature>
<evidence type="ECO:0000313" key="7">
    <source>
        <dbReference type="EMBL" id="RZC54274.1"/>
    </source>
</evidence>
<keyword evidence="8" id="KW-1185">Reference proteome</keyword>
<comment type="subcellular location">
    <subcellularLocation>
        <location evidence="1">Nucleus</location>
    </subcellularLocation>
</comment>
<evidence type="ECO:0000256" key="4">
    <source>
        <dbReference type="SAM" id="MobiDB-lite"/>
    </source>
</evidence>
<dbReference type="Proteomes" id="UP000316621">
    <property type="component" value="Chromosome 3"/>
</dbReference>
<accession>A0A4Y7IZF8</accession>
<organism evidence="7 8">
    <name type="scientific">Papaver somniferum</name>
    <name type="common">Opium poppy</name>
    <dbReference type="NCBI Taxonomy" id="3469"/>
    <lineage>
        <taxon>Eukaryota</taxon>
        <taxon>Viridiplantae</taxon>
        <taxon>Streptophyta</taxon>
        <taxon>Embryophyta</taxon>
        <taxon>Tracheophyta</taxon>
        <taxon>Spermatophyta</taxon>
        <taxon>Magnoliopsida</taxon>
        <taxon>Ranunculales</taxon>
        <taxon>Papaveraceae</taxon>
        <taxon>Papaveroideae</taxon>
        <taxon>Papaver</taxon>
    </lineage>
</organism>
<keyword evidence="5" id="KW-0732">Signal</keyword>
<evidence type="ECO:0000313" key="8">
    <source>
        <dbReference type="Proteomes" id="UP000316621"/>
    </source>
</evidence>
<dbReference type="InterPro" id="IPR007019">
    <property type="entry name" value="SURF6"/>
</dbReference>
<dbReference type="Pfam" id="PF04935">
    <property type="entry name" value="SURF6"/>
    <property type="match status" value="1"/>
</dbReference>
<dbReference type="STRING" id="3469.A0A4Y7IZF8"/>
<dbReference type="AlphaFoldDB" id="A0A4Y7IZF8"/>
<dbReference type="GO" id="GO:0042273">
    <property type="term" value="P:ribosomal large subunit biogenesis"/>
    <property type="evidence" value="ECO:0007669"/>
    <property type="project" value="TreeGrafter"/>
</dbReference>
<dbReference type="GO" id="GO:0005730">
    <property type="term" value="C:nucleolus"/>
    <property type="evidence" value="ECO:0007669"/>
    <property type="project" value="TreeGrafter"/>
</dbReference>
<evidence type="ECO:0000256" key="3">
    <source>
        <dbReference type="ARBA" id="ARBA00023242"/>
    </source>
</evidence>
<feature type="region of interest" description="Disordered" evidence="4">
    <location>
        <begin position="32"/>
        <end position="76"/>
    </location>
</feature>
<dbReference type="EMBL" id="CM010717">
    <property type="protein sequence ID" value="RZC54274.1"/>
    <property type="molecule type" value="Genomic_DNA"/>
</dbReference>
<keyword evidence="3" id="KW-0539">Nucleus</keyword>
<dbReference type="GO" id="GO:0003677">
    <property type="term" value="F:DNA binding"/>
    <property type="evidence" value="ECO:0007669"/>
    <property type="project" value="TreeGrafter"/>
</dbReference>
<dbReference type="PANTHER" id="PTHR14369:SF0">
    <property type="entry name" value="SURFEIT LOCUS PROTEIN 6"/>
    <property type="match status" value="1"/>
</dbReference>